<dbReference type="PANTHER" id="PTHR47785">
    <property type="entry name" value="ZN(II)2CYS6 TRANSCRIPTION FACTOR (EUROFUNG)-RELATED-RELATED"/>
    <property type="match status" value="1"/>
</dbReference>
<dbReference type="Proteomes" id="UP000186955">
    <property type="component" value="Unassembled WGS sequence"/>
</dbReference>
<reference evidence="3 4" key="1">
    <citation type="submission" date="2016-10" db="EMBL/GenBank/DDBJ databases">
        <title>Genome sequence of the ascomycete fungus Penicillium subrubescens.</title>
        <authorList>
            <person name="De Vries R.P."/>
            <person name="Peng M."/>
            <person name="Dilokpimol A."/>
            <person name="Hilden K."/>
            <person name="Makela M.R."/>
            <person name="Grigoriev I."/>
            <person name="Riley R."/>
            <person name="Granchi Z."/>
        </authorList>
    </citation>
    <scope>NUCLEOTIDE SEQUENCE [LARGE SCALE GENOMIC DNA]</scope>
    <source>
        <strain evidence="3 4">CBS 132785</strain>
    </source>
</reference>
<dbReference type="Pfam" id="PF04082">
    <property type="entry name" value="Fungal_trans"/>
    <property type="match status" value="1"/>
</dbReference>
<evidence type="ECO:0000259" key="2">
    <source>
        <dbReference type="Pfam" id="PF04082"/>
    </source>
</evidence>
<dbReference type="GO" id="GO:0003677">
    <property type="term" value="F:DNA binding"/>
    <property type="evidence" value="ECO:0007669"/>
    <property type="project" value="InterPro"/>
</dbReference>
<dbReference type="GO" id="GO:0008270">
    <property type="term" value="F:zinc ion binding"/>
    <property type="evidence" value="ECO:0007669"/>
    <property type="project" value="InterPro"/>
</dbReference>
<dbReference type="PANTHER" id="PTHR47785:SF3">
    <property type="entry name" value="ZN(2)-C6 FUNGAL-TYPE DOMAIN-CONTAINING PROTEIN"/>
    <property type="match status" value="1"/>
</dbReference>
<dbReference type="CDD" id="cd12148">
    <property type="entry name" value="fungal_TF_MHR"/>
    <property type="match status" value="1"/>
</dbReference>
<evidence type="ECO:0000313" key="4">
    <source>
        <dbReference type="Proteomes" id="UP000186955"/>
    </source>
</evidence>
<evidence type="ECO:0000256" key="1">
    <source>
        <dbReference type="ARBA" id="ARBA00023242"/>
    </source>
</evidence>
<evidence type="ECO:0000313" key="3">
    <source>
        <dbReference type="EMBL" id="OKP12953.1"/>
    </source>
</evidence>
<keyword evidence="4" id="KW-1185">Reference proteome</keyword>
<comment type="caution">
    <text evidence="3">The sequence shown here is derived from an EMBL/GenBank/DDBJ whole genome shotgun (WGS) entry which is preliminary data.</text>
</comment>
<dbReference type="GO" id="GO:0006351">
    <property type="term" value="P:DNA-templated transcription"/>
    <property type="evidence" value="ECO:0007669"/>
    <property type="project" value="InterPro"/>
</dbReference>
<feature type="domain" description="Xylanolytic transcriptional activator regulatory" evidence="2">
    <location>
        <begin position="54"/>
        <end position="302"/>
    </location>
</feature>
<dbReference type="InterPro" id="IPR007219">
    <property type="entry name" value="XnlR_reg_dom"/>
</dbReference>
<dbReference type="EMBL" id="MNBE01000166">
    <property type="protein sequence ID" value="OKP12953.1"/>
    <property type="molecule type" value="Genomic_DNA"/>
</dbReference>
<keyword evidence="1" id="KW-0539">Nucleus</keyword>
<dbReference type="AlphaFoldDB" id="A0A1Q5UKH9"/>
<dbReference type="InterPro" id="IPR053181">
    <property type="entry name" value="EcdB-like_regulator"/>
</dbReference>
<accession>A0A1Q5UKH9</accession>
<sequence length="399" mass="45608">MVIQNAAFMELVGLESDLARRMTDAERAMVPTPYPLSLGVRKFFSSGSSPISALTAFFNKIHSWYPILSLRLRDKLFNIGDLPKSASERCLYLILVAIGSLAQYDSLHAALRERPDAPLMEEALLLLPTVLLESGPTALQCLIFLSTYYLCLVKPCQAHDYILIASMRAQNLLKSASLNPEDQELIRRALWVTLLIEIELAIQLDLASSGIWTLDNEIPLPSWSQHVDEVLPSPFSTPVDTPGRPFSSPQSPSQLLSYFLAEIAMRRMLQRCTTSTRILPSGKQIFARVISTELELQLEQWHSHLPEYLRFDRYCISECNINPQLLFLRTQYYAYRASILWPAVHQVMVEREQYDTTLLSFCLEFYRSYNHFVLSAVACIPQCLPNTWTLYARYDDHFL</sequence>
<name>A0A1Q5UKH9_9EURO</name>
<organism evidence="3 4">
    <name type="scientific">Penicillium subrubescens</name>
    <dbReference type="NCBI Taxonomy" id="1316194"/>
    <lineage>
        <taxon>Eukaryota</taxon>
        <taxon>Fungi</taxon>
        <taxon>Dikarya</taxon>
        <taxon>Ascomycota</taxon>
        <taxon>Pezizomycotina</taxon>
        <taxon>Eurotiomycetes</taxon>
        <taxon>Eurotiomycetidae</taxon>
        <taxon>Eurotiales</taxon>
        <taxon>Aspergillaceae</taxon>
        <taxon>Penicillium</taxon>
    </lineage>
</organism>
<proteinExistence type="predicted"/>
<gene>
    <name evidence="3" type="ORF">PENSUB_1396</name>
</gene>
<protein>
    <recommendedName>
        <fullName evidence="2">Xylanolytic transcriptional activator regulatory domain-containing protein</fullName>
    </recommendedName>
</protein>